<reference evidence="2 3" key="1">
    <citation type="submission" date="2017-01" db="EMBL/GenBank/DDBJ databases">
        <title>Isolation and characterization of Pectobacterium phages.</title>
        <authorList>
            <person name="Buttimer C.T.H."/>
            <person name="Lucid A."/>
            <person name="Coffey A."/>
        </authorList>
    </citation>
    <scope>NUCLEOTIDE SEQUENCE [LARGE SCALE GENOMIC DNA]</scope>
</reference>
<evidence type="ECO:0000256" key="1">
    <source>
        <dbReference type="SAM" id="Phobius"/>
    </source>
</evidence>
<proteinExistence type="predicted"/>
<evidence type="ECO:0000313" key="2">
    <source>
        <dbReference type="EMBL" id="AQT27849.1"/>
    </source>
</evidence>
<evidence type="ECO:0000313" key="3">
    <source>
        <dbReference type="Proteomes" id="UP000241311"/>
    </source>
</evidence>
<gene>
    <name evidence="2" type="ORF">CB4_007</name>
</gene>
<keyword evidence="3" id="KW-1185">Reference proteome</keyword>
<organism evidence="2 3">
    <name type="scientific">Pectobacterium phage vB_PatP_CB4</name>
    <dbReference type="NCBI Taxonomy" id="1958919"/>
    <lineage>
        <taxon>Viruses</taxon>
        <taxon>Duplodnaviria</taxon>
        <taxon>Heunggongvirae</taxon>
        <taxon>Uroviricota</taxon>
        <taxon>Caudoviricetes</taxon>
        <taxon>Schitoviridae</taxon>
        <taxon>Cbunavirus</taxon>
        <taxon>Cbunavirus CB4</taxon>
    </lineage>
</organism>
<dbReference type="EMBL" id="KY549659">
    <property type="protein sequence ID" value="AQT27849.1"/>
    <property type="molecule type" value="Genomic_DNA"/>
</dbReference>
<name>A0A2P0N9R9_9CAUD</name>
<protein>
    <submittedName>
        <fullName evidence="2">Putative membrane protein</fullName>
    </submittedName>
</protein>
<feature type="transmembrane region" description="Helical" evidence="1">
    <location>
        <begin position="32"/>
        <end position="53"/>
    </location>
</feature>
<accession>A0A2P0N9R9</accession>
<keyword evidence="1" id="KW-1133">Transmembrane helix</keyword>
<keyword evidence="1" id="KW-0472">Membrane</keyword>
<sequence>MLTFLIVLGVLYFTGLLPFVFAIVMFIAELAFTAFILIFGFCCFLLSCLLTPFKSK</sequence>
<keyword evidence="1" id="KW-0812">Transmembrane</keyword>
<dbReference type="Proteomes" id="UP000241311">
    <property type="component" value="Segment"/>
</dbReference>